<feature type="transmembrane region" description="Helical" evidence="7">
    <location>
        <begin position="115"/>
        <end position="137"/>
    </location>
</feature>
<name>A0A811KP73_9BILA</name>
<keyword evidence="5 7" id="KW-1133">Transmembrane helix</keyword>
<organism evidence="8 9">
    <name type="scientific">Bursaphelenchus okinawaensis</name>
    <dbReference type="NCBI Taxonomy" id="465554"/>
    <lineage>
        <taxon>Eukaryota</taxon>
        <taxon>Metazoa</taxon>
        <taxon>Ecdysozoa</taxon>
        <taxon>Nematoda</taxon>
        <taxon>Chromadorea</taxon>
        <taxon>Rhabditida</taxon>
        <taxon>Tylenchina</taxon>
        <taxon>Tylenchomorpha</taxon>
        <taxon>Aphelenchoidea</taxon>
        <taxon>Aphelenchoididae</taxon>
        <taxon>Bursaphelenchus</taxon>
    </lineage>
</organism>
<dbReference type="GO" id="GO:0016020">
    <property type="term" value="C:membrane"/>
    <property type="evidence" value="ECO:0007669"/>
    <property type="project" value="UniProtKB-SubCell"/>
</dbReference>
<dbReference type="SUPFAM" id="SSF103473">
    <property type="entry name" value="MFS general substrate transporter"/>
    <property type="match status" value="1"/>
</dbReference>
<dbReference type="Gene3D" id="1.20.1250.20">
    <property type="entry name" value="MFS general substrate transporter like domains"/>
    <property type="match status" value="1"/>
</dbReference>
<keyword evidence="4" id="KW-0813">Transport</keyword>
<evidence type="ECO:0000313" key="9">
    <source>
        <dbReference type="Proteomes" id="UP000614601"/>
    </source>
</evidence>
<evidence type="ECO:0000256" key="6">
    <source>
        <dbReference type="ARBA" id="ARBA00023136"/>
    </source>
</evidence>
<dbReference type="InterPro" id="IPR000109">
    <property type="entry name" value="POT_fam"/>
</dbReference>
<dbReference type="AlphaFoldDB" id="A0A811KP73"/>
<dbReference type="PANTHER" id="PTHR11654">
    <property type="entry name" value="OLIGOPEPTIDE TRANSPORTER-RELATED"/>
    <property type="match status" value="1"/>
</dbReference>
<dbReference type="InterPro" id="IPR036259">
    <property type="entry name" value="MFS_trans_sf"/>
</dbReference>
<feature type="transmembrane region" description="Helical" evidence="7">
    <location>
        <begin position="281"/>
        <end position="302"/>
    </location>
</feature>
<feature type="transmembrane region" description="Helical" evidence="7">
    <location>
        <begin position="330"/>
        <end position="350"/>
    </location>
</feature>
<keyword evidence="6 7" id="KW-0472">Membrane</keyword>
<accession>A0A811KP73</accession>
<comment type="caution">
    <text evidence="8">The sequence shown here is derived from an EMBL/GenBank/DDBJ whole genome shotgun (WGS) entry which is preliminary data.</text>
</comment>
<gene>
    <name evidence="8" type="ORF">BOKJ2_LOCUS7087</name>
</gene>
<proteinExistence type="inferred from homology"/>
<feature type="transmembrane region" description="Helical" evidence="7">
    <location>
        <begin position="157"/>
        <end position="176"/>
    </location>
</feature>
<evidence type="ECO:0000256" key="2">
    <source>
        <dbReference type="ARBA" id="ARBA00005982"/>
    </source>
</evidence>
<dbReference type="EMBL" id="CAJFCW020000003">
    <property type="protein sequence ID" value="CAG9107776.1"/>
    <property type="molecule type" value="Genomic_DNA"/>
</dbReference>
<keyword evidence="3 7" id="KW-0812">Transmembrane</keyword>
<dbReference type="Pfam" id="PF00854">
    <property type="entry name" value="PTR2"/>
    <property type="match status" value="1"/>
</dbReference>
<comment type="subcellular location">
    <subcellularLocation>
        <location evidence="1">Membrane</location>
        <topology evidence="1">Multi-pass membrane protein</topology>
    </subcellularLocation>
</comment>
<keyword evidence="4" id="KW-0653">Protein transport</keyword>
<dbReference type="GO" id="GO:0015833">
    <property type="term" value="P:peptide transport"/>
    <property type="evidence" value="ECO:0007669"/>
    <property type="project" value="UniProtKB-KW"/>
</dbReference>
<keyword evidence="9" id="KW-1185">Reference proteome</keyword>
<evidence type="ECO:0000256" key="3">
    <source>
        <dbReference type="ARBA" id="ARBA00022692"/>
    </source>
</evidence>
<sequence length="372" mass="43649">MTQTDYMYHVMKLDKPTAFAISDFIVMSSLSAGFVGAFMSDGYCGQYRTVMIFTPLFFLSTSTLCWSSAAVFIDTDSHAIMDSFLFCVIFITGTAIIPAYIPLILQQLQSYEKKAIYYIVPIIHFVSNAAGVLAGIIFPKVNEIYCYYDRKCYPATFGFATAYILLGFCCFAMGTFHYKTREPTHNPIIDAVRIYWKAIKNYRRSLRHKVEVKPIVLHPFTSSMSSKEIIRNRYTKEPIKLLDYYMDTHKCNQDELCVQQKSVRRNSFYCQKLQFIEDIHVLTKFVALLIPLTLWWIGYQYIMEVSEVLTYEVNIKIHGFMFLPEYFWPLYEFITLATVVTVYGIVYPVMRRLVHLNFVMRIKWVYSSWYWH</sequence>
<keyword evidence="4" id="KW-0571">Peptide transport</keyword>
<evidence type="ECO:0000256" key="4">
    <source>
        <dbReference type="ARBA" id="ARBA00022856"/>
    </source>
</evidence>
<dbReference type="EMBL" id="CAJFDH010000003">
    <property type="protein sequence ID" value="CAD5217437.1"/>
    <property type="molecule type" value="Genomic_DNA"/>
</dbReference>
<dbReference type="Proteomes" id="UP000783686">
    <property type="component" value="Unassembled WGS sequence"/>
</dbReference>
<dbReference type="Proteomes" id="UP000614601">
    <property type="component" value="Unassembled WGS sequence"/>
</dbReference>
<evidence type="ECO:0000256" key="7">
    <source>
        <dbReference type="SAM" id="Phobius"/>
    </source>
</evidence>
<comment type="similarity">
    <text evidence="2">Belongs to the major facilitator superfamily. Proton-dependent oligopeptide transporter (POT/PTR) (TC 2.A.17) family.</text>
</comment>
<feature type="transmembrane region" description="Helical" evidence="7">
    <location>
        <begin position="20"/>
        <end position="38"/>
    </location>
</feature>
<dbReference type="GO" id="GO:0022857">
    <property type="term" value="F:transmembrane transporter activity"/>
    <property type="evidence" value="ECO:0007669"/>
    <property type="project" value="InterPro"/>
</dbReference>
<evidence type="ECO:0000256" key="5">
    <source>
        <dbReference type="ARBA" id="ARBA00022989"/>
    </source>
</evidence>
<feature type="transmembrane region" description="Helical" evidence="7">
    <location>
        <begin position="79"/>
        <end position="103"/>
    </location>
</feature>
<evidence type="ECO:0000256" key="1">
    <source>
        <dbReference type="ARBA" id="ARBA00004141"/>
    </source>
</evidence>
<feature type="transmembrane region" description="Helical" evidence="7">
    <location>
        <begin position="50"/>
        <end position="73"/>
    </location>
</feature>
<evidence type="ECO:0000313" key="8">
    <source>
        <dbReference type="EMBL" id="CAD5217437.1"/>
    </source>
</evidence>
<reference evidence="8" key="1">
    <citation type="submission" date="2020-09" db="EMBL/GenBank/DDBJ databases">
        <authorList>
            <person name="Kikuchi T."/>
        </authorList>
    </citation>
    <scope>NUCLEOTIDE SEQUENCE</scope>
    <source>
        <strain evidence="8">SH1</strain>
    </source>
</reference>
<protein>
    <submittedName>
        <fullName evidence="8">Uncharacterized protein</fullName>
    </submittedName>
</protein>